<protein>
    <recommendedName>
        <fullName evidence="1">Gamma-glutamylcyclotransferase AIG2-like domain-containing protein</fullName>
    </recommendedName>
</protein>
<reference evidence="2" key="1">
    <citation type="submission" date="2021-01" db="EMBL/GenBank/DDBJ databases">
        <authorList>
            <person name="Corre E."/>
            <person name="Pelletier E."/>
            <person name="Niang G."/>
            <person name="Scheremetjew M."/>
            <person name="Finn R."/>
            <person name="Kale V."/>
            <person name="Holt S."/>
            <person name="Cochrane G."/>
            <person name="Meng A."/>
            <person name="Brown T."/>
            <person name="Cohen L."/>
        </authorList>
    </citation>
    <scope>NUCLEOTIDE SEQUENCE</scope>
    <source>
        <strain evidence="2">OF101</strain>
    </source>
</reference>
<sequence>MMEHAGSGHRISGEVFLVDDDALEALDLLEGVQTGRYYRREVPVRLGGPGDEMLCAVYFAKATEELLALPCCPDYTAEHNAAYCPKPTRGDILALCSAPAPEAHLAPECRSLPLQAVAVR</sequence>
<dbReference type="AlphaFoldDB" id="A0A7S1RBN0"/>
<dbReference type="InterPro" id="IPR013024">
    <property type="entry name" value="GGCT-like"/>
</dbReference>
<proteinExistence type="predicted"/>
<gene>
    <name evidence="2" type="ORF">ACAT0790_LOCUS38801</name>
</gene>
<dbReference type="SUPFAM" id="SSF110857">
    <property type="entry name" value="Gamma-glutamyl cyclotransferase-like"/>
    <property type="match status" value="1"/>
</dbReference>
<evidence type="ECO:0000313" key="2">
    <source>
        <dbReference type="EMBL" id="CAD9162036.1"/>
    </source>
</evidence>
<accession>A0A7S1RBN0</accession>
<dbReference type="Gene3D" id="3.10.490.10">
    <property type="entry name" value="Gamma-glutamyl cyclotransferase-like"/>
    <property type="match status" value="1"/>
</dbReference>
<dbReference type="CDD" id="cd06661">
    <property type="entry name" value="GGCT_like"/>
    <property type="match status" value="1"/>
</dbReference>
<dbReference type="EMBL" id="HBGE01064750">
    <property type="protein sequence ID" value="CAD9162036.1"/>
    <property type="molecule type" value="Transcribed_RNA"/>
</dbReference>
<evidence type="ECO:0000259" key="1">
    <source>
        <dbReference type="Pfam" id="PF06094"/>
    </source>
</evidence>
<dbReference type="InterPro" id="IPR009288">
    <property type="entry name" value="AIG2-like_dom"/>
</dbReference>
<organism evidence="2">
    <name type="scientific">Alexandrium catenella</name>
    <name type="common">Red tide dinoflagellate</name>
    <name type="synonym">Gonyaulax catenella</name>
    <dbReference type="NCBI Taxonomy" id="2925"/>
    <lineage>
        <taxon>Eukaryota</taxon>
        <taxon>Sar</taxon>
        <taxon>Alveolata</taxon>
        <taxon>Dinophyceae</taxon>
        <taxon>Gonyaulacales</taxon>
        <taxon>Pyrocystaceae</taxon>
        <taxon>Alexandrium</taxon>
    </lineage>
</organism>
<feature type="domain" description="Gamma-glutamylcyclotransferase AIG2-like" evidence="1">
    <location>
        <begin position="5"/>
        <end position="63"/>
    </location>
</feature>
<dbReference type="Pfam" id="PF06094">
    <property type="entry name" value="GGACT"/>
    <property type="match status" value="1"/>
</dbReference>
<dbReference type="InterPro" id="IPR036568">
    <property type="entry name" value="GGCT-like_sf"/>
</dbReference>
<name>A0A7S1RBN0_ALECA</name>